<dbReference type="RefSeq" id="WP_344299469.1">
    <property type="nucleotide sequence ID" value="NZ_BAAAQW010000005.1"/>
</dbReference>
<proteinExistence type="predicted"/>
<dbReference type="Gene3D" id="3.30.1360.120">
    <property type="entry name" value="Probable tRNA modification gtpase trme, domain 1"/>
    <property type="match status" value="1"/>
</dbReference>
<dbReference type="SUPFAM" id="SSF103025">
    <property type="entry name" value="Folate-binding domain"/>
    <property type="match status" value="1"/>
</dbReference>
<dbReference type="InterPro" id="IPR028896">
    <property type="entry name" value="GcvT/YgfZ/DmdA"/>
</dbReference>
<gene>
    <name evidence="2" type="ORF">GCM10009849_19040</name>
</gene>
<evidence type="ECO:0000313" key="3">
    <source>
        <dbReference type="Proteomes" id="UP001500432"/>
    </source>
</evidence>
<comment type="caution">
    <text evidence="2">The sequence shown here is derived from an EMBL/GenBank/DDBJ whole genome shotgun (WGS) entry which is preliminary data.</text>
</comment>
<protein>
    <submittedName>
        <fullName evidence="2">Aminomethyltransferase family protein</fullName>
    </submittedName>
</protein>
<dbReference type="InterPro" id="IPR006222">
    <property type="entry name" value="GCVT_N"/>
</dbReference>
<evidence type="ECO:0000313" key="2">
    <source>
        <dbReference type="EMBL" id="GAA2200060.1"/>
    </source>
</evidence>
<sequence>MAPQNLQDVLDAAGGTPQGTVELLRNSPLGTYIYPVVPAEFTNWRREQKAWRETAVLYDQSHHMVNFFLKGPDALRLLSDTGINSFANFPVDTAKQFVPVASNGGVIGDGILFHEAEQDFVFVGRAPVANWLQFHAETGGYDVEVAYDDRSPSRPYGAAVTRSYYRFQIQGPNAWQIIEKLAGGPVEKVKFFHMGHMTIAGEQVRTLRHGMAGAPGLEIWGPYAQHGAIRDAVLEAGAEFGIEPCGSRAYSSNTLESGWIPSPLPAIYTGEAERSYRQWLPANSYEAINALAGSFVSGDIEDYYLNPWELGYGSFVKFDHDFIGRDALEKLDPAAQRRKVTLAWNDDDLAEIWASFLDRDRPGYQFFDVPNANYGSSNYDSVVDADGAVVGLSLFTGVTANERRGLSLATVHPNVPLGAEVRVVWGEPDGGSRKTTVEPHEQISVRAVVSPAPYSVTARTEYHGGWRTAGARSR</sequence>
<keyword evidence="3" id="KW-1185">Reference proteome</keyword>
<dbReference type="EMBL" id="BAAAQW010000005">
    <property type="protein sequence ID" value="GAA2200060.1"/>
    <property type="molecule type" value="Genomic_DNA"/>
</dbReference>
<organism evidence="2 3">
    <name type="scientific">Sinomonas flava</name>
    <dbReference type="NCBI Taxonomy" id="496857"/>
    <lineage>
        <taxon>Bacteria</taxon>
        <taxon>Bacillati</taxon>
        <taxon>Actinomycetota</taxon>
        <taxon>Actinomycetes</taxon>
        <taxon>Micrococcales</taxon>
        <taxon>Micrococcaceae</taxon>
        <taxon>Sinomonas</taxon>
    </lineage>
</organism>
<evidence type="ECO:0000259" key="1">
    <source>
        <dbReference type="Pfam" id="PF01571"/>
    </source>
</evidence>
<name>A0ABN3BTK5_9MICC</name>
<accession>A0ABN3BTK5</accession>
<reference evidence="2 3" key="1">
    <citation type="journal article" date="2019" name="Int. J. Syst. Evol. Microbiol.">
        <title>The Global Catalogue of Microorganisms (GCM) 10K type strain sequencing project: providing services to taxonomists for standard genome sequencing and annotation.</title>
        <authorList>
            <consortium name="The Broad Institute Genomics Platform"/>
            <consortium name="The Broad Institute Genome Sequencing Center for Infectious Disease"/>
            <person name="Wu L."/>
            <person name="Ma J."/>
        </authorList>
    </citation>
    <scope>NUCLEOTIDE SEQUENCE [LARGE SCALE GENOMIC DNA]</scope>
    <source>
        <strain evidence="2 3">JCM 16034</strain>
    </source>
</reference>
<feature type="domain" description="GCVT N-terminal" evidence="1">
    <location>
        <begin position="41"/>
        <end position="260"/>
    </location>
</feature>
<dbReference type="PANTHER" id="PTHR43757:SF2">
    <property type="entry name" value="AMINOMETHYLTRANSFERASE, MITOCHONDRIAL"/>
    <property type="match status" value="1"/>
</dbReference>
<dbReference type="Pfam" id="PF01571">
    <property type="entry name" value="GCV_T"/>
    <property type="match status" value="1"/>
</dbReference>
<dbReference type="Proteomes" id="UP001500432">
    <property type="component" value="Unassembled WGS sequence"/>
</dbReference>
<dbReference type="InterPro" id="IPR027266">
    <property type="entry name" value="TrmE/GcvT-like"/>
</dbReference>
<dbReference type="PANTHER" id="PTHR43757">
    <property type="entry name" value="AMINOMETHYLTRANSFERASE"/>
    <property type="match status" value="1"/>
</dbReference>